<dbReference type="Proteomes" id="UP000001877">
    <property type="component" value="Chromosome"/>
</dbReference>
<gene>
    <name evidence="1" type="ordered locus">BBR47_06460</name>
</gene>
<sequence>MALTFPHALKQVQQKRGKATGLIFKNIECFKGGCLPDGLHPGLGSKRVIW</sequence>
<proteinExistence type="predicted"/>
<evidence type="ECO:0000313" key="1">
    <source>
        <dbReference type="EMBL" id="BAH41623.1"/>
    </source>
</evidence>
<keyword evidence="2" id="KW-1185">Reference proteome</keyword>
<protein>
    <submittedName>
        <fullName evidence="1">Uncharacterized protein</fullName>
    </submittedName>
</protein>
<dbReference type="KEGG" id="bbe:BBR47_06460"/>
<organism evidence="1 2">
    <name type="scientific">Brevibacillus brevis (strain 47 / JCM 6285 / NBRC 100599)</name>
    <dbReference type="NCBI Taxonomy" id="358681"/>
    <lineage>
        <taxon>Bacteria</taxon>
        <taxon>Bacillati</taxon>
        <taxon>Bacillota</taxon>
        <taxon>Bacilli</taxon>
        <taxon>Bacillales</taxon>
        <taxon>Paenibacillaceae</taxon>
        <taxon>Brevibacillus</taxon>
    </lineage>
</organism>
<name>C0Z496_BREBN</name>
<dbReference type="EMBL" id="AP008955">
    <property type="protein sequence ID" value="BAH41623.1"/>
    <property type="molecule type" value="Genomic_DNA"/>
</dbReference>
<dbReference type="AlphaFoldDB" id="C0Z496"/>
<evidence type="ECO:0000313" key="2">
    <source>
        <dbReference type="Proteomes" id="UP000001877"/>
    </source>
</evidence>
<reference evidence="1 2" key="1">
    <citation type="submission" date="2005-03" db="EMBL/GenBank/DDBJ databases">
        <title>Brevibacillus brevis strain 47, complete genome.</title>
        <authorList>
            <person name="Hosoyama A."/>
            <person name="Yamada R."/>
            <person name="Hongo Y."/>
            <person name="Terui Y."/>
            <person name="Ankai A."/>
            <person name="Masuyama W."/>
            <person name="Sekiguchi M."/>
            <person name="Takeda T."/>
            <person name="Asano K."/>
            <person name="Ohji S."/>
            <person name="Ichikawa N."/>
            <person name="Narita S."/>
            <person name="Aoki N."/>
            <person name="Miura H."/>
            <person name="Matsushita S."/>
            <person name="Sekigawa T."/>
            <person name="Yamagata H."/>
            <person name="Yoshikawa H."/>
            <person name="Udaka S."/>
            <person name="Tanikawa S."/>
            <person name="Fujita N."/>
        </authorList>
    </citation>
    <scope>NUCLEOTIDE SEQUENCE [LARGE SCALE GENOMIC DNA]</scope>
    <source>
        <strain evidence="2">47 / JCM 6285 / NBRC 100599</strain>
    </source>
</reference>
<dbReference type="HOGENOM" id="CLU_3115276_0_0_9"/>
<accession>C0Z496</accession>